<evidence type="ECO:0000313" key="4">
    <source>
        <dbReference type="Proteomes" id="UP001221413"/>
    </source>
</evidence>
<feature type="region of interest" description="Disordered" evidence="1">
    <location>
        <begin position="1"/>
        <end position="41"/>
    </location>
</feature>
<evidence type="ECO:0000313" key="3">
    <source>
        <dbReference type="EMBL" id="KAJ6263957.1"/>
    </source>
</evidence>
<proteinExistence type="predicted"/>
<feature type="region of interest" description="Disordered" evidence="1">
    <location>
        <begin position="94"/>
        <end position="116"/>
    </location>
</feature>
<sequence length="279" mass="29928">MVKRKAPGRENVQLPSIAAILNEHPPPPKRQKPDTISTLPKKTALADISNSPVPISWTAFSSSSSSSSTADPWVKPPAAPILAPLPAIALTTAPPRKKAAAPKPAKPVKKSKAQPLPDNVAAVRLPGEDSDGVPVYDTCDVIRRKITAALTSNSHTKASLLRAFAACTSEPGRAIPATSFQHFMAAKGRTGGSKSRLFYAAYVYFEKVRVAESKKKTKTRVEMEEAWGVKGMDYMNVGKPCFVGPGEDLQCDQYGREVILCADGSQIPMLGDFSVRPFS</sequence>
<comment type="caution">
    <text evidence="3">The sequence shown here is derived from an EMBL/GenBank/DDBJ whole genome shotgun (WGS) entry which is preliminary data.</text>
</comment>
<dbReference type="Proteomes" id="UP001221413">
    <property type="component" value="Unassembled WGS sequence"/>
</dbReference>
<accession>A0AAD6J538</accession>
<dbReference type="EMBL" id="JAQGDS010000001">
    <property type="protein sequence ID" value="KAJ6263957.1"/>
    <property type="molecule type" value="Genomic_DNA"/>
</dbReference>
<gene>
    <name evidence="3" type="ORF">Dda_0094</name>
</gene>
<dbReference type="PANTHER" id="PTHR42339:SF1">
    <property type="entry name" value="HISTONE H1"/>
    <property type="match status" value="1"/>
</dbReference>
<evidence type="ECO:0000256" key="1">
    <source>
        <dbReference type="SAM" id="MobiDB-lite"/>
    </source>
</evidence>
<feature type="domain" description="DUF7726" evidence="2">
    <location>
        <begin position="133"/>
        <end position="214"/>
    </location>
</feature>
<dbReference type="InterPro" id="IPR056143">
    <property type="entry name" value="DUF7726"/>
</dbReference>
<dbReference type="Pfam" id="PF24852">
    <property type="entry name" value="DUF7726"/>
    <property type="match status" value="1"/>
</dbReference>
<organism evidence="3 4">
    <name type="scientific">Drechslerella dactyloides</name>
    <name type="common">Nematode-trapping fungus</name>
    <name type="synonym">Arthrobotrys dactyloides</name>
    <dbReference type="NCBI Taxonomy" id="74499"/>
    <lineage>
        <taxon>Eukaryota</taxon>
        <taxon>Fungi</taxon>
        <taxon>Dikarya</taxon>
        <taxon>Ascomycota</taxon>
        <taxon>Pezizomycotina</taxon>
        <taxon>Orbiliomycetes</taxon>
        <taxon>Orbiliales</taxon>
        <taxon>Orbiliaceae</taxon>
        <taxon>Drechslerella</taxon>
    </lineage>
</organism>
<keyword evidence="4" id="KW-1185">Reference proteome</keyword>
<dbReference type="AlphaFoldDB" id="A0AAD6J538"/>
<dbReference type="PANTHER" id="PTHR42339">
    <property type="entry name" value="HISTONE H1"/>
    <property type="match status" value="1"/>
</dbReference>
<reference evidence="3" key="1">
    <citation type="submission" date="2023-01" db="EMBL/GenBank/DDBJ databases">
        <title>The chitinases involved in constricting ring structure development in the nematode-trapping fungus Drechslerella dactyloides.</title>
        <authorList>
            <person name="Wang R."/>
            <person name="Zhang L."/>
            <person name="Tang P."/>
            <person name="Li S."/>
            <person name="Liang L."/>
        </authorList>
    </citation>
    <scope>NUCLEOTIDE SEQUENCE</scope>
    <source>
        <strain evidence="3">YMF1.00031</strain>
    </source>
</reference>
<feature type="compositionally biased region" description="Basic residues" evidence="1">
    <location>
        <begin position="95"/>
        <end position="112"/>
    </location>
</feature>
<protein>
    <recommendedName>
        <fullName evidence="2">DUF7726 domain-containing protein</fullName>
    </recommendedName>
</protein>
<evidence type="ECO:0000259" key="2">
    <source>
        <dbReference type="Pfam" id="PF24852"/>
    </source>
</evidence>
<name>A0AAD6J538_DREDA</name>